<proteinExistence type="predicted"/>
<dbReference type="STRING" id="688867.SAMN05660236_0622"/>
<accession>A0A1T5J0M7</accession>
<dbReference type="AlphaFoldDB" id="A0A1T5J0M7"/>
<evidence type="ECO:0000256" key="1">
    <source>
        <dbReference type="SAM" id="Coils"/>
    </source>
</evidence>
<keyword evidence="1" id="KW-0175">Coiled coil</keyword>
<protein>
    <submittedName>
        <fullName evidence="2">Uncharacterized protein</fullName>
    </submittedName>
</protein>
<evidence type="ECO:0000313" key="3">
    <source>
        <dbReference type="Proteomes" id="UP000190961"/>
    </source>
</evidence>
<dbReference type="Proteomes" id="UP000190961">
    <property type="component" value="Unassembled WGS sequence"/>
</dbReference>
<reference evidence="2 3" key="1">
    <citation type="submission" date="2017-02" db="EMBL/GenBank/DDBJ databases">
        <authorList>
            <person name="Peterson S.W."/>
        </authorList>
    </citation>
    <scope>NUCLEOTIDE SEQUENCE [LARGE SCALE GENOMIC DNA]</scope>
    <source>
        <strain evidence="2 3">DSM 25262</strain>
    </source>
</reference>
<sequence length="299" mass="32864">MRILIIGLILALFTACGSGKKTDDPIFADTLDTAATDGPTISSEVIGDILQQIPSPLEISVLLKESGKKYNASFLNSADNTSKYNSNYKKALNLGIYGTDLGYTNIYEQNQDGVKYMASIKELANGLSIGQFFDIETIGRLATNSKNLDSLLLITTQNFNTINHYLQTQDRANLSVLFLTGGWLEALHITCGVAAANPDNAQLKETIGEQKIILENIMLLLSFYKESDQNMASLLKDMEELKKIYDKVKITYTYKESTFEVVDGVMVIKDNSTSTIEITPEDIANISAATSSIRNKIIA</sequence>
<dbReference type="RefSeq" id="WP_079685231.1">
    <property type="nucleotide sequence ID" value="NZ_FUZU01000001.1"/>
</dbReference>
<feature type="coiled-coil region" evidence="1">
    <location>
        <begin position="224"/>
        <end position="251"/>
    </location>
</feature>
<dbReference type="OrthoDB" id="1116284at2"/>
<evidence type="ECO:0000313" key="2">
    <source>
        <dbReference type="EMBL" id="SKC44997.1"/>
    </source>
</evidence>
<organism evidence="2 3">
    <name type="scientific">Ohtaekwangia koreensis</name>
    <dbReference type="NCBI Taxonomy" id="688867"/>
    <lineage>
        <taxon>Bacteria</taxon>
        <taxon>Pseudomonadati</taxon>
        <taxon>Bacteroidota</taxon>
        <taxon>Cytophagia</taxon>
        <taxon>Cytophagales</taxon>
        <taxon>Fulvivirgaceae</taxon>
        <taxon>Ohtaekwangia</taxon>
    </lineage>
</organism>
<gene>
    <name evidence="2" type="ORF">SAMN05660236_0622</name>
</gene>
<dbReference type="PROSITE" id="PS51257">
    <property type="entry name" value="PROKAR_LIPOPROTEIN"/>
    <property type="match status" value="1"/>
</dbReference>
<dbReference type="EMBL" id="FUZU01000001">
    <property type="protein sequence ID" value="SKC44997.1"/>
    <property type="molecule type" value="Genomic_DNA"/>
</dbReference>
<name>A0A1T5J0M7_9BACT</name>
<keyword evidence="3" id="KW-1185">Reference proteome</keyword>